<organism evidence="9 10">
    <name type="scientific">Paenibacillus turicensis</name>
    <dbReference type="NCBI Taxonomy" id="160487"/>
    <lineage>
        <taxon>Bacteria</taxon>
        <taxon>Bacillati</taxon>
        <taxon>Bacillota</taxon>
        <taxon>Bacilli</taxon>
        <taxon>Bacillales</taxon>
        <taxon>Paenibacillaceae</taxon>
        <taxon>Paenibacillus</taxon>
    </lineage>
</organism>
<keyword evidence="6 8" id="KW-0067">ATP-binding</keyword>
<dbReference type="CDD" id="cd00560">
    <property type="entry name" value="PanC"/>
    <property type="match status" value="1"/>
</dbReference>
<evidence type="ECO:0000256" key="7">
    <source>
        <dbReference type="ARBA" id="ARBA00048258"/>
    </source>
</evidence>
<keyword evidence="3 8" id="KW-0436">Ligase</keyword>
<proteinExistence type="inferred from homology"/>
<feature type="binding site" evidence="8">
    <location>
        <position position="67"/>
    </location>
    <ligand>
        <name>(R)-pantoate</name>
        <dbReference type="ChEBI" id="CHEBI:15980"/>
    </ligand>
</feature>
<comment type="function">
    <text evidence="8">Catalyzes the condensation of pantoate with beta-alanine in an ATP-dependent reaction via a pantoyl-adenylate intermediate.</text>
</comment>
<dbReference type="PANTHER" id="PTHR21299:SF1">
    <property type="entry name" value="PANTOATE--BETA-ALANINE LIGASE"/>
    <property type="match status" value="1"/>
</dbReference>
<dbReference type="PANTHER" id="PTHR21299">
    <property type="entry name" value="CYTIDYLATE KINASE/PANTOATE-BETA-ALANINE LIGASE"/>
    <property type="match status" value="1"/>
</dbReference>
<evidence type="ECO:0000256" key="3">
    <source>
        <dbReference type="ARBA" id="ARBA00022598"/>
    </source>
</evidence>
<comment type="subcellular location">
    <subcellularLocation>
        <location evidence="8">Cytoplasm</location>
    </subcellularLocation>
</comment>
<evidence type="ECO:0000256" key="8">
    <source>
        <dbReference type="HAMAP-Rule" id="MF_00158"/>
    </source>
</evidence>
<feature type="binding site" evidence="8">
    <location>
        <begin position="36"/>
        <end position="43"/>
    </location>
    <ligand>
        <name>ATP</name>
        <dbReference type="ChEBI" id="CHEBI:30616"/>
    </ligand>
</feature>
<feature type="binding site" evidence="8">
    <location>
        <position position="182"/>
    </location>
    <ligand>
        <name>ATP</name>
        <dbReference type="ChEBI" id="CHEBI:30616"/>
    </ligand>
</feature>
<comment type="similarity">
    <text evidence="2 8">Belongs to the pantothenate synthetase family.</text>
</comment>
<evidence type="ECO:0000256" key="2">
    <source>
        <dbReference type="ARBA" id="ARBA00009256"/>
    </source>
</evidence>
<evidence type="ECO:0000256" key="1">
    <source>
        <dbReference type="ARBA" id="ARBA00004990"/>
    </source>
</evidence>
<dbReference type="InterPro" id="IPR003721">
    <property type="entry name" value="Pantoate_ligase"/>
</dbReference>
<dbReference type="HAMAP" id="MF_00158">
    <property type="entry name" value="PanC"/>
    <property type="match status" value="1"/>
</dbReference>
<comment type="miscellaneous">
    <text evidence="8">The reaction proceeds by a bi uni uni bi ping pong mechanism.</text>
</comment>
<dbReference type="EC" id="6.3.2.1" evidence="8"/>
<keyword evidence="5 8" id="KW-0547">Nucleotide-binding</keyword>
<comment type="caution">
    <text evidence="9">The sequence shown here is derived from an EMBL/GenBank/DDBJ whole genome shotgun (WGS) entry which is preliminary data.</text>
</comment>
<dbReference type="InterPro" id="IPR014729">
    <property type="entry name" value="Rossmann-like_a/b/a_fold"/>
</dbReference>
<gene>
    <name evidence="8" type="primary">panC</name>
    <name evidence="9" type="ORF">J2Z32_004384</name>
</gene>
<keyword evidence="10" id="KW-1185">Reference proteome</keyword>
<protein>
    <recommendedName>
        <fullName evidence="8">Pantothenate synthetase</fullName>
        <shortName evidence="8">PS</shortName>
        <ecNumber evidence="8">6.3.2.1</ecNumber>
    </recommendedName>
    <alternativeName>
        <fullName evidence="8">Pantoate--beta-alanine ligase</fullName>
    </alternativeName>
    <alternativeName>
        <fullName evidence="8">Pantoate-activating enzyme</fullName>
    </alternativeName>
</protein>
<dbReference type="Gene3D" id="3.40.50.620">
    <property type="entry name" value="HUPs"/>
    <property type="match status" value="1"/>
</dbReference>
<feature type="binding site" evidence="8">
    <location>
        <begin position="190"/>
        <end position="193"/>
    </location>
    <ligand>
        <name>ATP</name>
        <dbReference type="ChEBI" id="CHEBI:30616"/>
    </ligand>
</feature>
<feature type="binding site" evidence="8">
    <location>
        <begin position="153"/>
        <end position="156"/>
    </location>
    <ligand>
        <name>ATP</name>
        <dbReference type="ChEBI" id="CHEBI:30616"/>
    </ligand>
</feature>
<comment type="catalytic activity">
    <reaction evidence="7 8">
        <text>(R)-pantoate + beta-alanine + ATP = (R)-pantothenate + AMP + diphosphate + H(+)</text>
        <dbReference type="Rhea" id="RHEA:10912"/>
        <dbReference type="ChEBI" id="CHEBI:15378"/>
        <dbReference type="ChEBI" id="CHEBI:15980"/>
        <dbReference type="ChEBI" id="CHEBI:29032"/>
        <dbReference type="ChEBI" id="CHEBI:30616"/>
        <dbReference type="ChEBI" id="CHEBI:33019"/>
        <dbReference type="ChEBI" id="CHEBI:57966"/>
        <dbReference type="ChEBI" id="CHEBI:456215"/>
        <dbReference type="EC" id="6.3.2.1"/>
    </reaction>
</comment>
<dbReference type="NCBIfam" id="TIGR00018">
    <property type="entry name" value="panC"/>
    <property type="match status" value="1"/>
</dbReference>
<dbReference type="GO" id="GO:0004592">
    <property type="term" value="F:pantoate-beta-alanine ligase activity"/>
    <property type="evidence" value="ECO:0007669"/>
    <property type="project" value="UniProtKB-EC"/>
</dbReference>
<feature type="binding site" evidence="8">
    <location>
        <position position="159"/>
    </location>
    <ligand>
        <name>(R)-pantoate</name>
        <dbReference type="ChEBI" id="CHEBI:15980"/>
    </ligand>
</feature>
<evidence type="ECO:0000313" key="10">
    <source>
        <dbReference type="Proteomes" id="UP001519272"/>
    </source>
</evidence>
<accession>A0ABS4FYP7</accession>
<evidence type="ECO:0000256" key="5">
    <source>
        <dbReference type="ARBA" id="ARBA00022741"/>
    </source>
</evidence>
<evidence type="ECO:0000256" key="4">
    <source>
        <dbReference type="ARBA" id="ARBA00022655"/>
    </source>
</evidence>
<evidence type="ECO:0000256" key="6">
    <source>
        <dbReference type="ARBA" id="ARBA00022840"/>
    </source>
</evidence>
<feature type="binding site" evidence="8">
    <location>
        <position position="67"/>
    </location>
    <ligand>
        <name>beta-alanine</name>
        <dbReference type="ChEBI" id="CHEBI:57966"/>
    </ligand>
</feature>
<keyword evidence="8" id="KW-0963">Cytoplasm</keyword>
<comment type="subunit">
    <text evidence="8">Homodimer.</text>
</comment>
<name>A0ABS4FYP7_9BACL</name>
<dbReference type="SUPFAM" id="SSF52374">
    <property type="entry name" value="Nucleotidylyl transferase"/>
    <property type="match status" value="1"/>
</dbReference>
<comment type="pathway">
    <text evidence="1 8">Cofactor biosynthesis; (R)-pantothenate biosynthesis; (R)-pantothenate from (R)-pantoate and beta-alanine: step 1/1.</text>
</comment>
<dbReference type="Pfam" id="PF02569">
    <property type="entry name" value="Pantoate_ligase"/>
    <property type="match status" value="1"/>
</dbReference>
<dbReference type="InterPro" id="IPR042176">
    <property type="entry name" value="Pantoate_ligase_C"/>
</dbReference>
<dbReference type="EMBL" id="JAGGKG010000032">
    <property type="protein sequence ID" value="MBP1907703.1"/>
    <property type="molecule type" value="Genomic_DNA"/>
</dbReference>
<keyword evidence="4 8" id="KW-0566">Pantothenate biosynthesis</keyword>
<dbReference type="InterPro" id="IPR004821">
    <property type="entry name" value="Cyt_trans-like"/>
</dbReference>
<sequence>MKLVKEINALRSHLKEITFKAAQGGKQLQVGFVPTMGYLHAGHASLLRQARQENDIVVLSIFVNPIQFGANEDLDKYPRDFEADMTLAGQMGVDIVFMPTPEEMYPTPTKTHVKVSQLTDLLCGASRPGHFDGVTTVVSKLFHIVSPNVAYFGQKDAQQLAVITQMVHDLNLDVKIVPCPIVREPDGLALSSRNVYLSDDERQAALVLSQSLELAKRLTSSSNSVNIGQLRDSVISHINAEPLAKIDYVTLTSFPELEELEDELKYSEIQGDVLLALAVKFGNTRLIDNVILTKKGL</sequence>
<feature type="active site" description="Proton donor" evidence="8">
    <location>
        <position position="43"/>
    </location>
</feature>
<dbReference type="Gene3D" id="3.30.1300.10">
    <property type="entry name" value="Pantoate-beta-alanine ligase, C-terminal domain"/>
    <property type="match status" value="1"/>
</dbReference>
<dbReference type="NCBIfam" id="TIGR00125">
    <property type="entry name" value="cyt_tran_rel"/>
    <property type="match status" value="1"/>
</dbReference>
<reference evidence="9 10" key="1">
    <citation type="submission" date="2021-03" db="EMBL/GenBank/DDBJ databases">
        <title>Genomic Encyclopedia of Type Strains, Phase IV (KMG-IV): sequencing the most valuable type-strain genomes for metagenomic binning, comparative biology and taxonomic classification.</title>
        <authorList>
            <person name="Goeker M."/>
        </authorList>
    </citation>
    <scope>NUCLEOTIDE SEQUENCE [LARGE SCALE GENOMIC DNA]</scope>
    <source>
        <strain evidence="9 10">DSM 14349</strain>
    </source>
</reference>
<evidence type="ECO:0000313" key="9">
    <source>
        <dbReference type="EMBL" id="MBP1907703.1"/>
    </source>
</evidence>
<dbReference type="Proteomes" id="UP001519272">
    <property type="component" value="Unassembled WGS sequence"/>
</dbReference>
<dbReference type="RefSeq" id="WP_210091281.1">
    <property type="nucleotide sequence ID" value="NZ_JAGGKG010000032.1"/>
</dbReference>